<accession>A0ABQ9IDD4</accession>
<sequence length="317" mass="36586">MEGNVIKLSSESNWKTWKFQTGVTDDYERTLKEWQQKDFLAQDLIVTQLNEGPMTHVLTRESAEEIWKKLLTVFERKSVSFRYTCYNRSESMSEFLSRVENAVSNLKQLGEKLSETMIITTIFMALPSIYAHFVSTWDSVLVDGWNTGNLIARLLMEEERVLSAKEEDSTAFSVARKFNPIKKCLESGKTGHLAAQYFRLGLGKNSIRSDFFNKLGQIKRDSSEHLCCHKELFPSYHTLNTDRLVTFGYGRVLKAEGIVIGSALDKGYTIVSNNHVSKILNSKVHMNELLPLWVKNKSFSLDMKEWLTRTYNRCKEY</sequence>
<comment type="caution">
    <text evidence="1">The sequence shown here is derived from an EMBL/GenBank/DDBJ whole genome shotgun (WGS) entry which is preliminary data.</text>
</comment>
<dbReference type="Pfam" id="PF14223">
    <property type="entry name" value="Retrotran_gag_2"/>
    <property type="match status" value="1"/>
</dbReference>
<dbReference type="Proteomes" id="UP001159363">
    <property type="component" value="Chromosome 2"/>
</dbReference>
<evidence type="ECO:0000313" key="2">
    <source>
        <dbReference type="Proteomes" id="UP001159363"/>
    </source>
</evidence>
<keyword evidence="2" id="KW-1185">Reference proteome</keyword>
<evidence type="ECO:0000313" key="1">
    <source>
        <dbReference type="EMBL" id="KAJ8894678.1"/>
    </source>
</evidence>
<reference evidence="1 2" key="1">
    <citation type="submission" date="2023-02" db="EMBL/GenBank/DDBJ databases">
        <title>LHISI_Scaffold_Assembly.</title>
        <authorList>
            <person name="Stuart O.P."/>
            <person name="Cleave R."/>
            <person name="Magrath M.J.L."/>
            <person name="Mikheyev A.S."/>
        </authorList>
    </citation>
    <scope>NUCLEOTIDE SEQUENCE [LARGE SCALE GENOMIC DNA]</scope>
    <source>
        <strain evidence="1">Daus_M_001</strain>
        <tissue evidence="1">Leg muscle</tissue>
    </source>
</reference>
<dbReference type="PANTHER" id="PTHR47481">
    <property type="match status" value="1"/>
</dbReference>
<gene>
    <name evidence="1" type="ORF">PR048_007343</name>
</gene>
<organism evidence="1 2">
    <name type="scientific">Dryococelus australis</name>
    <dbReference type="NCBI Taxonomy" id="614101"/>
    <lineage>
        <taxon>Eukaryota</taxon>
        <taxon>Metazoa</taxon>
        <taxon>Ecdysozoa</taxon>
        <taxon>Arthropoda</taxon>
        <taxon>Hexapoda</taxon>
        <taxon>Insecta</taxon>
        <taxon>Pterygota</taxon>
        <taxon>Neoptera</taxon>
        <taxon>Polyneoptera</taxon>
        <taxon>Phasmatodea</taxon>
        <taxon>Verophasmatodea</taxon>
        <taxon>Anareolatae</taxon>
        <taxon>Phasmatidae</taxon>
        <taxon>Eurycanthinae</taxon>
        <taxon>Dryococelus</taxon>
    </lineage>
</organism>
<name>A0ABQ9IDD4_9NEOP</name>
<dbReference type="EMBL" id="JARBHB010000002">
    <property type="protein sequence ID" value="KAJ8894678.1"/>
    <property type="molecule type" value="Genomic_DNA"/>
</dbReference>
<dbReference type="PANTHER" id="PTHR47481:SF7">
    <property type="entry name" value="CCHC-TYPE DOMAIN-CONTAINING PROTEIN"/>
    <property type="match status" value="1"/>
</dbReference>
<protein>
    <submittedName>
        <fullName evidence="1">Uncharacterized protein</fullName>
    </submittedName>
</protein>
<proteinExistence type="predicted"/>